<dbReference type="InterPro" id="IPR024674">
    <property type="entry name" value="HpaB/PvcC/4-BUDH_N"/>
</dbReference>
<evidence type="ECO:0000256" key="3">
    <source>
        <dbReference type="ARBA" id="ARBA00023002"/>
    </source>
</evidence>
<comment type="caution">
    <text evidence="6">The sequence shown here is derived from an EMBL/GenBank/DDBJ whole genome shotgun (WGS) entry which is preliminary data.</text>
</comment>
<dbReference type="NCBIfam" id="TIGR02309">
    <property type="entry name" value="HpaB-1"/>
    <property type="match status" value="1"/>
</dbReference>
<dbReference type="PANTHER" id="PTHR36117:SF3">
    <property type="entry name" value="4-HYDROXYPHENYLACETATE 3-MONOOXYGENASE-RELATED"/>
    <property type="match status" value="1"/>
</dbReference>
<dbReference type="Proteomes" id="UP000182762">
    <property type="component" value="Unassembled WGS sequence"/>
</dbReference>
<evidence type="ECO:0000259" key="5">
    <source>
        <dbReference type="Pfam" id="PF11794"/>
    </source>
</evidence>
<dbReference type="GeneID" id="93709705"/>
<name>A0A1I5XN47_9BACI</name>
<dbReference type="InterPro" id="IPR046373">
    <property type="entry name" value="Acyl-CoA_Oxase/DH_mid-dom_sf"/>
</dbReference>
<evidence type="ECO:0000256" key="2">
    <source>
        <dbReference type="ARBA" id="ARBA00022827"/>
    </source>
</evidence>
<evidence type="ECO:0000313" key="7">
    <source>
        <dbReference type="Proteomes" id="UP000182762"/>
    </source>
</evidence>
<protein>
    <submittedName>
        <fullName evidence="6">4-hydroxyphenylacetate 3-monooxygenase</fullName>
    </submittedName>
</protein>
<dbReference type="PANTHER" id="PTHR36117">
    <property type="entry name" value="4-HYDROXYPHENYLACETATE 3-MONOOXYGENASE-RELATED"/>
    <property type="match status" value="1"/>
</dbReference>
<dbReference type="Gene3D" id="1.10.3140.10">
    <property type="entry name" value="4-hydroxybutyryl-coa dehydratase, domain 1"/>
    <property type="match status" value="1"/>
</dbReference>
<dbReference type="SUPFAM" id="SSF47203">
    <property type="entry name" value="Acyl-CoA dehydrogenase C-terminal domain-like"/>
    <property type="match status" value="1"/>
</dbReference>
<dbReference type="InterPro" id="IPR012687">
    <property type="entry name" value="HpaB_Deino-type"/>
</dbReference>
<dbReference type="Gene3D" id="1.20.140.10">
    <property type="entry name" value="Butyryl-CoA Dehydrogenase, subunit A, domain 3"/>
    <property type="match status" value="1"/>
</dbReference>
<dbReference type="InterPro" id="IPR036250">
    <property type="entry name" value="AcylCo_DH-like_C"/>
</dbReference>
<feature type="domain" description="HpaB/PvcC/4-BUDH N-terminal" evidence="5">
    <location>
        <begin position="6"/>
        <end position="269"/>
    </location>
</feature>
<dbReference type="EMBL" id="FOXX01000002">
    <property type="protein sequence ID" value="SFQ33369.1"/>
    <property type="molecule type" value="Genomic_DNA"/>
</dbReference>
<keyword evidence="7" id="KW-1185">Reference proteome</keyword>
<dbReference type="RefSeq" id="WP_061803443.1">
    <property type="nucleotide sequence ID" value="NZ_FOXX01000002.1"/>
</dbReference>
<evidence type="ECO:0000313" key="6">
    <source>
        <dbReference type="EMBL" id="SFQ33369.1"/>
    </source>
</evidence>
<reference evidence="6 7" key="1">
    <citation type="submission" date="2016-10" db="EMBL/GenBank/DDBJ databases">
        <authorList>
            <person name="Varghese N."/>
            <person name="Submissions S."/>
        </authorList>
    </citation>
    <scope>NUCLEOTIDE SEQUENCE [LARGE SCALE GENOMIC DNA]</scope>
    <source>
        <strain evidence="6 7">DSM 13796</strain>
    </source>
</reference>
<evidence type="ECO:0000256" key="1">
    <source>
        <dbReference type="ARBA" id="ARBA00022630"/>
    </source>
</evidence>
<feature type="domain" description="HpaB/PvcC/4-BUDH C-terminal" evidence="4">
    <location>
        <begin position="280"/>
        <end position="475"/>
    </location>
</feature>
<dbReference type="SUPFAM" id="SSF56645">
    <property type="entry name" value="Acyl-CoA dehydrogenase NM domain-like"/>
    <property type="match status" value="1"/>
</dbReference>
<accession>A0A1I5XN47</accession>
<keyword evidence="2" id="KW-0274">FAD</keyword>
<dbReference type="Pfam" id="PF11794">
    <property type="entry name" value="HpaB_N"/>
    <property type="match status" value="1"/>
</dbReference>
<dbReference type="Gene3D" id="2.40.110.10">
    <property type="entry name" value="Butyryl-CoA Dehydrogenase, subunit A, domain 2"/>
    <property type="match status" value="1"/>
</dbReference>
<dbReference type="PIRSF" id="PIRSF000331">
    <property type="entry name" value="HpaA_HpaB"/>
    <property type="match status" value="1"/>
</dbReference>
<dbReference type="InterPro" id="IPR009100">
    <property type="entry name" value="AcylCoA_DH/oxidase_NM_dom_sf"/>
</dbReference>
<keyword evidence="1" id="KW-0285">Flavoprotein</keyword>
<organism evidence="6 7">
    <name type="scientific">Priestia endophytica DSM 13796</name>
    <dbReference type="NCBI Taxonomy" id="1121089"/>
    <lineage>
        <taxon>Bacteria</taxon>
        <taxon>Bacillati</taxon>
        <taxon>Bacillota</taxon>
        <taxon>Bacilli</taxon>
        <taxon>Bacillales</taxon>
        <taxon>Bacillaceae</taxon>
        <taxon>Priestia</taxon>
    </lineage>
</organism>
<keyword evidence="3" id="KW-0560">Oxidoreductase</keyword>
<evidence type="ECO:0000259" key="4">
    <source>
        <dbReference type="Pfam" id="PF03241"/>
    </source>
</evidence>
<dbReference type="Pfam" id="PF03241">
    <property type="entry name" value="HpaB"/>
    <property type="match status" value="1"/>
</dbReference>
<gene>
    <name evidence="6" type="ORF">SAMN02745910_00961</name>
</gene>
<dbReference type="InterPro" id="IPR004925">
    <property type="entry name" value="HpaB/PvcC/4-BUDH"/>
</dbReference>
<dbReference type="InterPro" id="IPR024719">
    <property type="entry name" value="HpaB/PvcC/4-BUDH_C"/>
</dbReference>
<proteinExistence type="predicted"/>
<sequence>MGIIDGKEFVTRLNLLKNDVWVKGERVKGDISEHSAFQGVVKSKAELYDMQAGEHKSVLTHSEEGKTYGTSFMKPKTKEDLEKRRKATQIWARKSGGMMGRAPDYMNTALMAFSSGASLIEKKHKKGSENIVQLYEEAKNLDLSFTHTYVSPQVNRGSFYYEELEEEPIAAQAVKKTKDGLLFKGARLLATQGGLTDELLVFSTGGRGLDDKGAFAFSIPSNTEGLTFLCREPFSYHSSPFNYPLSSRFDELDAVVIFNNVLVPWERLFFYEDKQAAESLFLGSSYVALILHQVVSRQVVKLEFTLGVAQSIVDTINISEYQHVQAKISEIVIALETMRGLLLTSEKEAQKDQFGIMAPSVHPLYVAVTLFSNTYPRLTEIVELLGASGLITLPTEADFDSEMGEKLDYYLQSFSKGGYERVKLFRLAWDMTLSAFGTRQTLYERFFFGDPIRLLSNMYHSYPKKNYQEFVENFLKQ</sequence>